<dbReference type="InterPro" id="IPR028098">
    <property type="entry name" value="Glyco_trans_4-like_N"/>
</dbReference>
<accession>A0A6I4SJR5</accession>
<comment type="caution">
    <text evidence="3">The sequence shown here is derived from an EMBL/GenBank/DDBJ whole genome shotgun (WGS) entry which is preliminary data.</text>
</comment>
<dbReference type="PANTHER" id="PTHR45947:SF3">
    <property type="entry name" value="SULFOQUINOVOSYL TRANSFERASE SQD2"/>
    <property type="match status" value="1"/>
</dbReference>
<keyword evidence="3" id="KW-0808">Transferase</keyword>
<dbReference type="EMBL" id="WTYS01000001">
    <property type="protein sequence ID" value="MXO55874.1"/>
    <property type="molecule type" value="Genomic_DNA"/>
</dbReference>
<dbReference type="InterPro" id="IPR050194">
    <property type="entry name" value="Glycosyltransferase_grp1"/>
</dbReference>
<dbReference type="Pfam" id="PF00534">
    <property type="entry name" value="Glycos_transf_1"/>
    <property type="match status" value="1"/>
</dbReference>
<protein>
    <submittedName>
        <fullName evidence="3">Glycosyltransferase</fullName>
    </submittedName>
</protein>
<dbReference type="GO" id="GO:0016757">
    <property type="term" value="F:glycosyltransferase activity"/>
    <property type="evidence" value="ECO:0007669"/>
    <property type="project" value="InterPro"/>
</dbReference>
<dbReference type="AlphaFoldDB" id="A0A6I4SJR5"/>
<proteinExistence type="predicted"/>
<dbReference type="InterPro" id="IPR001296">
    <property type="entry name" value="Glyco_trans_1"/>
</dbReference>
<name>A0A6I4SJR5_9SPHN</name>
<dbReference type="SUPFAM" id="SSF53756">
    <property type="entry name" value="UDP-Glycosyltransferase/glycogen phosphorylase"/>
    <property type="match status" value="1"/>
</dbReference>
<feature type="domain" description="Glycosyl transferase family 1" evidence="1">
    <location>
        <begin position="216"/>
        <end position="368"/>
    </location>
</feature>
<feature type="domain" description="Glycosyltransferase subfamily 4-like N-terminal" evidence="2">
    <location>
        <begin position="15"/>
        <end position="176"/>
    </location>
</feature>
<sequence>MKILHVVASCDRAEGGVIEGVFKLGDTFRAMGHSQELLTLDLPGSPAVLESPVPVHAMGSVQPGGSMPWAKLRRWARRSPKAVRWLQQYAADYDAIVVDGLWNYATRGARLGLAKQDVPYVVFPHGMLDPWFKARYPLKHFAKSLLWSFNEGPLLRQAEAVAFTSATERDLARETWSHWWAPWRMREQLVGFGTSLPPSKTEKMAQAFRGAVPELAGRPYILFLSRLHEKKGCEVLLNGYGAVADKVDFDLVMAGPGNPQYARELQALAKESGSEARIHFPGMLTGEAKWGALYGCEAMALTSHQENFGVVVAESLGCGRPVIISDQVNIHQEVADAQAGLICADNQDGAAAALLAFSELGTAERKVMGARCKDLFEAKFDIAKTAALLARIFEDASKLRTAASEVGKLDKTLSYK</sequence>
<evidence type="ECO:0000259" key="1">
    <source>
        <dbReference type="Pfam" id="PF00534"/>
    </source>
</evidence>
<organism evidence="3 4">
    <name type="scientific">Pontixanthobacter gangjinensis</name>
    <dbReference type="NCBI Taxonomy" id="1028742"/>
    <lineage>
        <taxon>Bacteria</taxon>
        <taxon>Pseudomonadati</taxon>
        <taxon>Pseudomonadota</taxon>
        <taxon>Alphaproteobacteria</taxon>
        <taxon>Sphingomonadales</taxon>
        <taxon>Erythrobacteraceae</taxon>
        <taxon>Pontixanthobacter</taxon>
    </lineage>
</organism>
<dbReference type="Proteomes" id="UP000468943">
    <property type="component" value="Unassembled WGS sequence"/>
</dbReference>
<evidence type="ECO:0000313" key="3">
    <source>
        <dbReference type="EMBL" id="MXO55874.1"/>
    </source>
</evidence>
<evidence type="ECO:0000313" key="4">
    <source>
        <dbReference type="Proteomes" id="UP000468943"/>
    </source>
</evidence>
<reference evidence="3 4" key="1">
    <citation type="submission" date="2019-12" db="EMBL/GenBank/DDBJ databases">
        <title>Genomic-based taxomic classification of the family Erythrobacteraceae.</title>
        <authorList>
            <person name="Xu L."/>
        </authorList>
    </citation>
    <scope>NUCLEOTIDE SEQUENCE [LARGE SCALE GENOMIC DNA]</scope>
    <source>
        <strain evidence="3 4">JCM 17802</strain>
    </source>
</reference>
<dbReference type="OrthoDB" id="9790710at2"/>
<evidence type="ECO:0000259" key="2">
    <source>
        <dbReference type="Pfam" id="PF13579"/>
    </source>
</evidence>
<dbReference type="PANTHER" id="PTHR45947">
    <property type="entry name" value="SULFOQUINOVOSYL TRANSFERASE SQD2"/>
    <property type="match status" value="1"/>
</dbReference>
<gene>
    <name evidence="3" type="ORF">GRI36_03160</name>
</gene>
<dbReference type="Gene3D" id="3.40.50.2000">
    <property type="entry name" value="Glycogen Phosphorylase B"/>
    <property type="match status" value="2"/>
</dbReference>
<dbReference type="Pfam" id="PF13579">
    <property type="entry name" value="Glyco_trans_4_4"/>
    <property type="match status" value="1"/>
</dbReference>
<keyword evidence="4" id="KW-1185">Reference proteome</keyword>